<dbReference type="RefSeq" id="WP_022637585.1">
    <property type="nucleotide sequence ID" value="NZ_ASJR01000026.1"/>
</dbReference>
<evidence type="ECO:0000259" key="1">
    <source>
        <dbReference type="Pfam" id="PF00483"/>
    </source>
</evidence>
<reference evidence="2 3" key="1">
    <citation type="journal article" date="2013" name="Environ. Microbiol.">
        <title>Genome analysis of Chitinivibrio alkaliphilus gen. nov., sp. nov., a novel extremely haloalkaliphilic anaerobic chitinolytic bacterium from the candidate phylum Termite Group 3.</title>
        <authorList>
            <person name="Sorokin D.Y."/>
            <person name="Gumerov V.M."/>
            <person name="Rakitin A.L."/>
            <person name="Beletsky A.V."/>
            <person name="Damste J.S."/>
            <person name="Muyzer G."/>
            <person name="Mardanov A.V."/>
            <person name="Ravin N.V."/>
        </authorList>
    </citation>
    <scope>NUCLEOTIDE SEQUENCE [LARGE SCALE GENOMIC DNA]</scope>
    <source>
        <strain evidence="2 3">ACht1</strain>
    </source>
</reference>
<dbReference type="InterPro" id="IPR029044">
    <property type="entry name" value="Nucleotide-diphossugar_trans"/>
</dbReference>
<organism evidence="2 3">
    <name type="scientific">Chitinivibrio alkaliphilus ACht1</name>
    <dbReference type="NCBI Taxonomy" id="1313304"/>
    <lineage>
        <taxon>Bacteria</taxon>
        <taxon>Pseudomonadati</taxon>
        <taxon>Fibrobacterota</taxon>
        <taxon>Chitinivibrionia</taxon>
        <taxon>Chitinivibrionales</taxon>
        <taxon>Chitinivibrionaceae</taxon>
        <taxon>Chitinivibrio</taxon>
    </lineage>
</organism>
<accession>U7D742</accession>
<evidence type="ECO:0000313" key="2">
    <source>
        <dbReference type="EMBL" id="ERP30902.1"/>
    </source>
</evidence>
<dbReference type="PANTHER" id="PTHR22572">
    <property type="entry name" value="SUGAR-1-PHOSPHATE GUANYL TRANSFERASE"/>
    <property type="match status" value="1"/>
</dbReference>
<gene>
    <name evidence="2" type="ORF">CALK_2212</name>
</gene>
<dbReference type="AlphaFoldDB" id="U7D742"/>
<comment type="caution">
    <text evidence="2">The sequence shown here is derived from an EMBL/GenBank/DDBJ whole genome shotgun (WGS) entry which is preliminary data.</text>
</comment>
<dbReference type="SUPFAM" id="SSF53448">
    <property type="entry name" value="Nucleotide-diphospho-sugar transferases"/>
    <property type="match status" value="1"/>
</dbReference>
<dbReference type="eggNOG" id="COG1208">
    <property type="taxonomic scope" value="Bacteria"/>
</dbReference>
<evidence type="ECO:0000313" key="3">
    <source>
        <dbReference type="Proteomes" id="UP000017148"/>
    </source>
</evidence>
<dbReference type="STRING" id="1313304.CALK_2212"/>
<dbReference type="Gene3D" id="3.90.550.10">
    <property type="entry name" value="Spore Coat Polysaccharide Biosynthesis Protein SpsA, Chain A"/>
    <property type="match status" value="1"/>
</dbReference>
<dbReference type="Proteomes" id="UP000017148">
    <property type="component" value="Unassembled WGS sequence"/>
</dbReference>
<proteinExistence type="predicted"/>
<dbReference type="InterPro" id="IPR005835">
    <property type="entry name" value="NTP_transferase_dom"/>
</dbReference>
<dbReference type="EMBL" id="ASJR01000026">
    <property type="protein sequence ID" value="ERP30902.1"/>
    <property type="molecule type" value="Genomic_DNA"/>
</dbReference>
<sequence>MIGYVLSAGFGTRLQPLTDMIPKGLVPVCGIPLAEIALRYFRKNGIDDLAINLHYHADILDMYVQRLPYSVSTFHEYPEILGTGGALYNARSFLETQESFAVLNADIITAAPLMELRDKFEKSSATVALICEKGGVAPSVVSHKGMYCGTTQAPFEWGEDRDSFIGLALYKKKALSYMTSGDFSVVPVWERMVQAGERVEVWADEDLYWRDTGTPGELLQAYQDIFDKKIPFDFPLGMHVDFERKLAWHDSLTSGLFTDASAYVWAEQVAATTISAQQSVFMSGVCVEDRLYSRKIVAPWCEVSG</sequence>
<protein>
    <submittedName>
        <fullName evidence="2">Nucleoside-diphosphate-sugar pyrophosphorylase</fullName>
    </submittedName>
</protein>
<name>U7D742_9BACT</name>
<feature type="domain" description="Nucleotidyl transferase" evidence="1">
    <location>
        <begin position="4"/>
        <end position="130"/>
    </location>
</feature>
<dbReference type="InterPro" id="IPR050486">
    <property type="entry name" value="Mannose-1P_guanyltransferase"/>
</dbReference>
<dbReference type="Pfam" id="PF00483">
    <property type="entry name" value="NTP_transferase"/>
    <property type="match status" value="1"/>
</dbReference>
<keyword evidence="3" id="KW-1185">Reference proteome</keyword>